<evidence type="ECO:0000259" key="8">
    <source>
        <dbReference type="PROSITE" id="PS50928"/>
    </source>
</evidence>
<dbReference type="GO" id="GO:0055085">
    <property type="term" value="P:transmembrane transport"/>
    <property type="evidence" value="ECO:0007669"/>
    <property type="project" value="InterPro"/>
</dbReference>
<dbReference type="CDD" id="cd06261">
    <property type="entry name" value="TM_PBP2"/>
    <property type="match status" value="1"/>
</dbReference>
<keyword evidence="3" id="KW-1003">Cell membrane</keyword>
<dbReference type="Gene3D" id="1.10.3720.10">
    <property type="entry name" value="MetI-like"/>
    <property type="match status" value="1"/>
</dbReference>
<dbReference type="PANTHER" id="PTHR30193">
    <property type="entry name" value="ABC TRANSPORTER PERMEASE PROTEIN"/>
    <property type="match status" value="1"/>
</dbReference>
<dbReference type="InterPro" id="IPR035906">
    <property type="entry name" value="MetI-like_sf"/>
</dbReference>
<evidence type="ECO:0000256" key="2">
    <source>
        <dbReference type="ARBA" id="ARBA00022448"/>
    </source>
</evidence>
<name>A0A9X3FM99_9LACT</name>
<evidence type="ECO:0000256" key="7">
    <source>
        <dbReference type="RuleBase" id="RU363032"/>
    </source>
</evidence>
<keyword evidence="2 7" id="KW-0813">Transport</keyword>
<keyword evidence="4 7" id="KW-0812">Transmembrane</keyword>
<feature type="domain" description="ABC transmembrane type-1" evidence="8">
    <location>
        <begin position="73"/>
        <end position="287"/>
    </location>
</feature>
<comment type="subcellular location">
    <subcellularLocation>
        <location evidence="1 7">Cell membrane</location>
        <topology evidence="1 7">Multi-pass membrane protein</topology>
    </subcellularLocation>
</comment>
<comment type="caution">
    <text evidence="9">The sequence shown here is derived from an EMBL/GenBank/DDBJ whole genome shotgun (WGS) entry which is preliminary data.</text>
</comment>
<feature type="transmembrane region" description="Helical" evidence="7">
    <location>
        <begin position="266"/>
        <end position="290"/>
    </location>
</feature>
<dbReference type="Proteomes" id="UP001146670">
    <property type="component" value="Unassembled WGS sequence"/>
</dbReference>
<evidence type="ECO:0000256" key="6">
    <source>
        <dbReference type="ARBA" id="ARBA00023136"/>
    </source>
</evidence>
<dbReference type="SUPFAM" id="SSF161098">
    <property type="entry name" value="MetI-like"/>
    <property type="match status" value="1"/>
</dbReference>
<protein>
    <submittedName>
        <fullName evidence="9">Sugar ABC transporter permease</fullName>
    </submittedName>
</protein>
<evidence type="ECO:0000256" key="1">
    <source>
        <dbReference type="ARBA" id="ARBA00004651"/>
    </source>
</evidence>
<dbReference type="GO" id="GO:0005886">
    <property type="term" value="C:plasma membrane"/>
    <property type="evidence" value="ECO:0007669"/>
    <property type="project" value="UniProtKB-SubCell"/>
</dbReference>
<feature type="transmembrane region" description="Helical" evidence="7">
    <location>
        <begin position="77"/>
        <end position="98"/>
    </location>
</feature>
<dbReference type="EMBL" id="JAPRFR010000001">
    <property type="protein sequence ID" value="MCZ0725132.1"/>
    <property type="molecule type" value="Genomic_DNA"/>
</dbReference>
<evidence type="ECO:0000313" key="9">
    <source>
        <dbReference type="EMBL" id="MCZ0725132.1"/>
    </source>
</evidence>
<dbReference type="InterPro" id="IPR051393">
    <property type="entry name" value="ABC_transporter_permease"/>
</dbReference>
<sequence length="300" mass="33886">MMNEKTSLKSTLQALLYLAPMLVIVGTFSIYPAIKAFIMSFYLDYNLFTGESDGLGLDNFQYIFADTDFHLAMKNTFVFVAFVVPISIVLSLIIAMMINKIKFLQGFFQSVYFLPFVTSTVAVSIVWSWLYHSQYGLINYALNLLGIDSISWLGNPDYAMPAIIIMSIWKSLGLNILLFLVGLNALNDTYYKAAKIDGASSWQRFKNITVPLLGPTIFLVSINALINNFKVFDEVYALFSGQPGPGKSTLTVVYYLYEKFYEEFNYGVASAAGVFLFLVILVFTLIQMVIRQKTDYQEGR</sequence>
<evidence type="ECO:0000313" key="10">
    <source>
        <dbReference type="Proteomes" id="UP001146670"/>
    </source>
</evidence>
<comment type="similarity">
    <text evidence="7">Belongs to the binding-protein-dependent transport system permease family.</text>
</comment>
<proteinExistence type="inferred from homology"/>
<keyword evidence="6 7" id="KW-0472">Membrane</keyword>
<keyword evidence="10" id="KW-1185">Reference proteome</keyword>
<feature type="transmembrane region" description="Helical" evidence="7">
    <location>
        <begin position="158"/>
        <end position="186"/>
    </location>
</feature>
<gene>
    <name evidence="9" type="ORF">OW157_00945</name>
</gene>
<evidence type="ECO:0000256" key="3">
    <source>
        <dbReference type="ARBA" id="ARBA00022475"/>
    </source>
</evidence>
<feature type="transmembrane region" description="Helical" evidence="7">
    <location>
        <begin position="110"/>
        <end position="130"/>
    </location>
</feature>
<keyword evidence="5 7" id="KW-1133">Transmembrane helix</keyword>
<dbReference type="PANTHER" id="PTHR30193:SF37">
    <property type="entry name" value="INNER MEMBRANE ABC TRANSPORTER PERMEASE PROTEIN YCJO"/>
    <property type="match status" value="1"/>
</dbReference>
<dbReference type="AlphaFoldDB" id="A0A9X3FM99"/>
<dbReference type="InterPro" id="IPR000515">
    <property type="entry name" value="MetI-like"/>
</dbReference>
<feature type="transmembrane region" description="Helical" evidence="7">
    <location>
        <begin position="12"/>
        <end position="34"/>
    </location>
</feature>
<dbReference type="Pfam" id="PF00528">
    <property type="entry name" value="BPD_transp_1"/>
    <property type="match status" value="1"/>
</dbReference>
<evidence type="ECO:0000256" key="5">
    <source>
        <dbReference type="ARBA" id="ARBA00022989"/>
    </source>
</evidence>
<dbReference type="RefSeq" id="WP_268751460.1">
    <property type="nucleotide sequence ID" value="NZ_JAPRFQ010000001.1"/>
</dbReference>
<dbReference type="PROSITE" id="PS50928">
    <property type="entry name" value="ABC_TM1"/>
    <property type="match status" value="1"/>
</dbReference>
<feature type="transmembrane region" description="Helical" evidence="7">
    <location>
        <begin position="207"/>
        <end position="226"/>
    </location>
</feature>
<organism evidence="9 10">
    <name type="scientific">Aerococcus kribbianus</name>
    <dbReference type="NCBI Taxonomy" id="2999064"/>
    <lineage>
        <taxon>Bacteria</taxon>
        <taxon>Bacillati</taxon>
        <taxon>Bacillota</taxon>
        <taxon>Bacilli</taxon>
        <taxon>Lactobacillales</taxon>
        <taxon>Aerococcaceae</taxon>
        <taxon>Aerococcus</taxon>
    </lineage>
</organism>
<reference evidence="9" key="1">
    <citation type="submission" date="2022-12" db="EMBL/GenBank/DDBJ databases">
        <title>Description and comparative metabolic analysis of Aerococcus sp. nov., isolated from the feces of a pig.</title>
        <authorList>
            <person name="Chang Y.-H."/>
        </authorList>
    </citation>
    <scope>NUCLEOTIDE SEQUENCE</scope>
    <source>
        <strain evidence="9">YH-aer222</strain>
    </source>
</reference>
<accession>A0A9X3FM99</accession>
<evidence type="ECO:0000256" key="4">
    <source>
        <dbReference type="ARBA" id="ARBA00022692"/>
    </source>
</evidence>